<evidence type="ECO:0000313" key="2">
    <source>
        <dbReference type="Proteomes" id="UP000632659"/>
    </source>
</evidence>
<evidence type="ECO:0000313" key="1">
    <source>
        <dbReference type="EMBL" id="MBC8611164.1"/>
    </source>
</evidence>
<dbReference type="InterPro" id="IPR025374">
    <property type="entry name" value="DUF4364"/>
</dbReference>
<dbReference type="OrthoDB" id="1863347at2"/>
<accession>A0A8J6P1Q2</accession>
<comment type="caution">
    <text evidence="1">The sequence shown here is derived from an EMBL/GenBank/DDBJ whole genome shotgun (WGS) entry which is preliminary data.</text>
</comment>
<dbReference type="Pfam" id="PF14277">
    <property type="entry name" value="DUF4364"/>
    <property type="match status" value="1"/>
</dbReference>
<protein>
    <submittedName>
        <fullName evidence="1">DUF4364 family protein</fullName>
    </submittedName>
</protein>
<name>A0A8J6P1Q2_9FIRM</name>
<proteinExistence type="predicted"/>
<dbReference type="Proteomes" id="UP000632659">
    <property type="component" value="Unassembled WGS sequence"/>
</dbReference>
<dbReference type="AlphaFoldDB" id="A0A8J6P1Q2"/>
<organism evidence="1 2">
    <name type="scientific">Massiliimalia timonensis</name>
    <dbReference type="NCBI Taxonomy" id="1987501"/>
    <lineage>
        <taxon>Bacteria</taxon>
        <taxon>Bacillati</taxon>
        <taxon>Bacillota</taxon>
        <taxon>Clostridia</taxon>
        <taxon>Eubacteriales</taxon>
        <taxon>Oscillospiraceae</taxon>
        <taxon>Massiliimalia</taxon>
    </lineage>
</organism>
<sequence length="184" mass="20638">MPNPPSPLAAGVSPDGFQNVHEVRILICDLLDTLQEPVSKSDLALLFQENNLVNFFTLSTALAQLLQEGQLSAVPELEETYQLNPLGREAAHFLAHTLPRSVREHLAQSAKQLLARRKLERENEVAIKEVLNGYQVQVVMHDTDMDLLRLDLFVPDKAQAEAVQEKVLQDPAAFYTQIIDFLTK</sequence>
<dbReference type="EMBL" id="JACRTL010000004">
    <property type="protein sequence ID" value="MBC8611164.1"/>
    <property type="molecule type" value="Genomic_DNA"/>
</dbReference>
<keyword evidence="2" id="KW-1185">Reference proteome</keyword>
<reference evidence="1" key="1">
    <citation type="submission" date="2020-08" db="EMBL/GenBank/DDBJ databases">
        <title>Genome public.</title>
        <authorList>
            <person name="Liu C."/>
            <person name="Sun Q."/>
        </authorList>
    </citation>
    <scope>NUCLEOTIDE SEQUENCE</scope>
    <source>
        <strain evidence="1">NSJ-15</strain>
    </source>
</reference>
<gene>
    <name evidence="1" type="ORF">H8702_08560</name>
</gene>
<dbReference type="RefSeq" id="WP_093988854.1">
    <property type="nucleotide sequence ID" value="NZ_FYDD01000003.1"/>
</dbReference>